<accession>A0A7W4Z5B7</accession>
<evidence type="ECO:0000256" key="3">
    <source>
        <dbReference type="ARBA" id="ARBA00023002"/>
    </source>
</evidence>
<evidence type="ECO:0000256" key="1">
    <source>
        <dbReference type="ARBA" id="ARBA00022630"/>
    </source>
</evidence>
<feature type="domain" description="Luciferase-like" evidence="5">
    <location>
        <begin position="19"/>
        <end position="241"/>
    </location>
</feature>
<protein>
    <submittedName>
        <fullName evidence="6">Alkanesulfonate monooxygenase SsuD/methylene tetrahydromethanopterin reductase-like flavin-dependent oxidoreductase (Luciferase family)</fullName>
    </submittedName>
</protein>
<keyword evidence="4 6" id="KW-0503">Monooxygenase</keyword>
<dbReference type="InterPro" id="IPR050172">
    <property type="entry name" value="SsuD_RutA_monooxygenase"/>
</dbReference>
<dbReference type="InterPro" id="IPR011251">
    <property type="entry name" value="Luciferase-like_dom"/>
</dbReference>
<evidence type="ECO:0000256" key="2">
    <source>
        <dbReference type="ARBA" id="ARBA00022643"/>
    </source>
</evidence>
<dbReference type="Gene3D" id="3.20.20.30">
    <property type="entry name" value="Luciferase-like domain"/>
    <property type="match status" value="1"/>
</dbReference>
<evidence type="ECO:0000313" key="6">
    <source>
        <dbReference type="EMBL" id="MBB3045766.1"/>
    </source>
</evidence>
<dbReference type="Pfam" id="PF00296">
    <property type="entry name" value="Bac_luciferase"/>
    <property type="match status" value="1"/>
</dbReference>
<evidence type="ECO:0000256" key="4">
    <source>
        <dbReference type="ARBA" id="ARBA00023033"/>
    </source>
</evidence>
<dbReference type="EMBL" id="JACHWY010000001">
    <property type="protein sequence ID" value="MBB3045766.1"/>
    <property type="molecule type" value="Genomic_DNA"/>
</dbReference>
<dbReference type="PANTHER" id="PTHR42847:SF4">
    <property type="entry name" value="ALKANESULFONATE MONOOXYGENASE-RELATED"/>
    <property type="match status" value="1"/>
</dbReference>
<dbReference type="GO" id="GO:0046306">
    <property type="term" value="P:alkanesulfonate catabolic process"/>
    <property type="evidence" value="ECO:0007669"/>
    <property type="project" value="TreeGrafter"/>
</dbReference>
<evidence type="ECO:0000313" key="7">
    <source>
        <dbReference type="Proteomes" id="UP000537130"/>
    </source>
</evidence>
<dbReference type="RefSeq" id="WP_183408495.1">
    <property type="nucleotide sequence ID" value="NZ_JACHWY010000001.1"/>
</dbReference>
<gene>
    <name evidence="6" type="ORF">FHR99_000002</name>
</gene>
<name>A0A7W4Z5B7_9GAMM</name>
<organism evidence="6 7">
    <name type="scientific">Litorivivens lipolytica</name>
    <dbReference type="NCBI Taxonomy" id="1524264"/>
    <lineage>
        <taxon>Bacteria</taxon>
        <taxon>Pseudomonadati</taxon>
        <taxon>Pseudomonadota</taxon>
        <taxon>Gammaproteobacteria</taxon>
        <taxon>Litorivivens</taxon>
    </lineage>
</organism>
<keyword evidence="2" id="KW-0288">FMN</keyword>
<evidence type="ECO:0000259" key="5">
    <source>
        <dbReference type="Pfam" id="PF00296"/>
    </source>
</evidence>
<sequence length="296" mass="32214">MKIGMTLPVTEPGWTRDILLQWCEKIDNGPFSSLALGERTCFPSPEVITTLGACAVLTRRVQLVTTVIVLPTHNPVILAKQLATVDVLSGGRLTIGVGTGGREEDYRATGTPLTEKRISVMEKHIETMKAVWRGDNCVEGALRSVEPYPIQQPHPPLLAGVMGPKGMASAARWADGVCGMSMTGEVAEAELAFDQIQQAWTKADNTRAPELNTAFWFALGDNADHQVETHLERYFNWLDPQSRAAMVKAGGFRGTPQVLKDRLKAFADIGTNELLLIPTSIDPAEVDRAAEVIAQL</sequence>
<keyword evidence="1" id="KW-0285">Flavoprotein</keyword>
<reference evidence="6 7" key="1">
    <citation type="submission" date="2020-08" db="EMBL/GenBank/DDBJ databases">
        <title>Genomic Encyclopedia of Type Strains, Phase III (KMG-III): the genomes of soil and plant-associated and newly described type strains.</title>
        <authorList>
            <person name="Whitman W."/>
        </authorList>
    </citation>
    <scope>NUCLEOTIDE SEQUENCE [LARGE SCALE GENOMIC DNA]</scope>
    <source>
        <strain evidence="6 7">CECT 8654</strain>
    </source>
</reference>
<keyword evidence="7" id="KW-1185">Reference proteome</keyword>
<comment type="caution">
    <text evidence="6">The sequence shown here is derived from an EMBL/GenBank/DDBJ whole genome shotgun (WGS) entry which is preliminary data.</text>
</comment>
<dbReference type="Proteomes" id="UP000537130">
    <property type="component" value="Unassembled WGS sequence"/>
</dbReference>
<dbReference type="AlphaFoldDB" id="A0A7W4Z5B7"/>
<dbReference type="PANTHER" id="PTHR42847">
    <property type="entry name" value="ALKANESULFONATE MONOOXYGENASE"/>
    <property type="match status" value="1"/>
</dbReference>
<dbReference type="SUPFAM" id="SSF51679">
    <property type="entry name" value="Bacterial luciferase-like"/>
    <property type="match status" value="1"/>
</dbReference>
<dbReference type="InterPro" id="IPR036661">
    <property type="entry name" value="Luciferase-like_sf"/>
</dbReference>
<keyword evidence="3" id="KW-0560">Oxidoreductase</keyword>
<proteinExistence type="predicted"/>
<dbReference type="GO" id="GO:0008726">
    <property type="term" value="F:alkanesulfonate monooxygenase activity"/>
    <property type="evidence" value="ECO:0007669"/>
    <property type="project" value="TreeGrafter"/>
</dbReference>